<protein>
    <submittedName>
        <fullName evidence="2">Uncharacterized protein</fullName>
    </submittedName>
</protein>
<accession>A0A9W5Y747</accession>
<comment type="caution">
    <text evidence="2">The sequence shown here is derived from an EMBL/GenBank/DDBJ whole genome shotgun (WGS) entry which is preliminary data.</text>
</comment>
<keyword evidence="1" id="KW-0472">Membrane</keyword>
<evidence type="ECO:0000313" key="2">
    <source>
        <dbReference type="EMBL" id="GKX27697.1"/>
    </source>
</evidence>
<dbReference type="AlphaFoldDB" id="A0A9W5Y747"/>
<feature type="transmembrane region" description="Helical" evidence="1">
    <location>
        <begin position="46"/>
        <end position="66"/>
    </location>
</feature>
<organism evidence="2 3">
    <name type="scientific">Vallitalea longa</name>
    <dbReference type="NCBI Taxonomy" id="2936439"/>
    <lineage>
        <taxon>Bacteria</taxon>
        <taxon>Bacillati</taxon>
        <taxon>Bacillota</taxon>
        <taxon>Clostridia</taxon>
        <taxon>Lachnospirales</taxon>
        <taxon>Vallitaleaceae</taxon>
        <taxon>Vallitalea</taxon>
    </lineage>
</organism>
<dbReference type="EMBL" id="BRLB01000001">
    <property type="protein sequence ID" value="GKX27697.1"/>
    <property type="molecule type" value="Genomic_DNA"/>
</dbReference>
<feature type="transmembrane region" description="Helical" evidence="1">
    <location>
        <begin position="20"/>
        <end position="40"/>
    </location>
</feature>
<keyword evidence="1" id="KW-1133">Transmembrane helix</keyword>
<reference evidence="2" key="1">
    <citation type="submission" date="2022-06" db="EMBL/GenBank/DDBJ databases">
        <title>Vallitalea longa sp. nov., an anaerobic bacterium isolated from marine sediment.</title>
        <authorList>
            <person name="Hirano S."/>
            <person name="Terahara T."/>
            <person name="Mori K."/>
            <person name="Hamada M."/>
            <person name="Matsumoto R."/>
            <person name="Kobayashi T."/>
        </authorList>
    </citation>
    <scope>NUCLEOTIDE SEQUENCE</scope>
    <source>
        <strain evidence="2">SH18-1</strain>
    </source>
</reference>
<keyword evidence="3" id="KW-1185">Reference proteome</keyword>
<dbReference type="RefSeq" id="WP_281811250.1">
    <property type="nucleotide sequence ID" value="NZ_BRLB01000001.1"/>
</dbReference>
<sequence length="153" mass="18452">MDSASSLISKRTKSFLKEYIKMAIIIAFMLCLLSYLILAYEFYNLVSILVGIFFSLWLISVLFNIYKIIMDKYQNNFYTRVDRVLVILDKYYDSYFIKNKYYHVIHFDNYNDGKTPFKYNEKDISFKEDEFIEFTYLGRSKIIIDVTNQFVRP</sequence>
<gene>
    <name evidence="2" type="ORF">SH1V18_01770</name>
</gene>
<evidence type="ECO:0000313" key="3">
    <source>
        <dbReference type="Proteomes" id="UP001144256"/>
    </source>
</evidence>
<proteinExistence type="predicted"/>
<dbReference type="Proteomes" id="UP001144256">
    <property type="component" value="Unassembled WGS sequence"/>
</dbReference>
<keyword evidence="1" id="KW-0812">Transmembrane</keyword>
<name>A0A9W5Y747_9FIRM</name>
<evidence type="ECO:0000256" key="1">
    <source>
        <dbReference type="SAM" id="Phobius"/>
    </source>
</evidence>